<dbReference type="Pfam" id="PF12541">
    <property type="entry name" value="DUF3737"/>
    <property type="match status" value="1"/>
</dbReference>
<evidence type="ECO:0000313" key="2">
    <source>
        <dbReference type="Proteomes" id="UP001524435"/>
    </source>
</evidence>
<dbReference type="EMBL" id="JANGCH010000015">
    <property type="protein sequence ID" value="MCQ5122450.1"/>
    <property type="molecule type" value="Genomic_DNA"/>
</dbReference>
<dbReference type="InterPro" id="IPR011050">
    <property type="entry name" value="Pectin_lyase_fold/virulence"/>
</dbReference>
<protein>
    <submittedName>
        <fullName evidence="1">DUF3737 family protein</fullName>
    </submittedName>
</protein>
<gene>
    <name evidence="1" type="ORF">NE663_09300</name>
</gene>
<sequence>MNKKIIKEQRFDEERALYGLNEALVKECIFDGPADGESALKECQAITADHCFFNLRYPFWHNHDLQIDHAEMSELCRAALWYCDQVKIEHTQLHGIKALRECANVSIAHCDIDSMEFGWFTKGIKMSDTDVKSEYFMMRSNDLHFTNVQFQGKYSFQYIKDAYFENCVLDTKDAFWHAENVTVKNSVVKGEYLAWYSDGLTLINCKIIGTQPLCYCKNLLLIDCEMIDTDLCFERSDLQAVVTSAIDSVKNPLSGFICAPQVGEVIMDLDAAKGVVLTNKIDQDDASVQKQIDKNKAFVECFIETQLAQMQMSPYADTDYLQLQLIEPSISEKDFAAYLRETYDLFLPYGKNHTADAKGFLRINTACSFEDLEALMMQLKQALTDFMMLHEQKEKSA</sequence>
<dbReference type="SUPFAM" id="SSF51126">
    <property type="entry name" value="Pectin lyase-like"/>
    <property type="match status" value="1"/>
</dbReference>
<comment type="caution">
    <text evidence="1">The sequence shown here is derived from an EMBL/GenBank/DDBJ whole genome shotgun (WGS) entry which is preliminary data.</text>
</comment>
<dbReference type="Proteomes" id="UP001524435">
    <property type="component" value="Unassembled WGS sequence"/>
</dbReference>
<dbReference type="Gene3D" id="3.90.1150.10">
    <property type="entry name" value="Aspartate Aminotransferase, domain 1"/>
    <property type="match status" value="1"/>
</dbReference>
<reference evidence="1 2" key="1">
    <citation type="submission" date="2022-06" db="EMBL/GenBank/DDBJ databases">
        <title>Isolation of gut microbiota from human fecal samples.</title>
        <authorList>
            <person name="Pamer E.G."/>
            <person name="Barat B."/>
            <person name="Waligurski E."/>
            <person name="Medina S."/>
            <person name="Paddock L."/>
            <person name="Mostad J."/>
        </authorList>
    </citation>
    <scope>NUCLEOTIDE SEQUENCE [LARGE SCALE GENOMIC DNA]</scope>
    <source>
        <strain evidence="1 2">DFI.6.1</strain>
    </source>
</reference>
<dbReference type="InterPro" id="IPR015422">
    <property type="entry name" value="PyrdxlP-dep_Trfase_small"/>
</dbReference>
<dbReference type="RefSeq" id="WP_256198242.1">
    <property type="nucleotide sequence ID" value="NZ_JANGCH010000015.1"/>
</dbReference>
<keyword evidence="2" id="KW-1185">Reference proteome</keyword>
<proteinExistence type="predicted"/>
<dbReference type="InterPro" id="IPR022208">
    <property type="entry name" value="DUF3737"/>
</dbReference>
<evidence type="ECO:0000313" key="1">
    <source>
        <dbReference type="EMBL" id="MCQ5122450.1"/>
    </source>
</evidence>
<dbReference type="Gene3D" id="2.160.20.10">
    <property type="entry name" value="Single-stranded right-handed beta-helix, Pectin lyase-like"/>
    <property type="match status" value="1"/>
</dbReference>
<dbReference type="InterPro" id="IPR012334">
    <property type="entry name" value="Pectin_lyas_fold"/>
</dbReference>
<organism evidence="1 2">
    <name type="scientific">Massilicoli timonensis</name>
    <dbReference type="NCBI Taxonomy" id="2015901"/>
    <lineage>
        <taxon>Bacteria</taxon>
        <taxon>Bacillati</taxon>
        <taxon>Bacillota</taxon>
        <taxon>Erysipelotrichia</taxon>
        <taxon>Erysipelotrichales</taxon>
        <taxon>Erysipelotrichaceae</taxon>
        <taxon>Massilicoli</taxon>
    </lineage>
</organism>
<accession>A0ABT1SMK3</accession>
<name>A0ABT1SMK3_9FIRM</name>